<proteinExistence type="predicted"/>
<accession>A0A0F9NJL5</accession>
<dbReference type="AlphaFoldDB" id="A0A0F9NJL5"/>
<name>A0A0F9NJL5_9ZZZZ</name>
<dbReference type="EMBL" id="LAZR01004058">
    <property type="protein sequence ID" value="KKN12177.1"/>
    <property type="molecule type" value="Genomic_DNA"/>
</dbReference>
<reference evidence="1" key="1">
    <citation type="journal article" date="2015" name="Nature">
        <title>Complex archaea that bridge the gap between prokaryotes and eukaryotes.</title>
        <authorList>
            <person name="Spang A."/>
            <person name="Saw J.H."/>
            <person name="Jorgensen S.L."/>
            <person name="Zaremba-Niedzwiedzka K."/>
            <person name="Martijn J."/>
            <person name="Lind A.E."/>
            <person name="van Eijk R."/>
            <person name="Schleper C."/>
            <person name="Guy L."/>
            <person name="Ettema T.J."/>
        </authorList>
    </citation>
    <scope>NUCLEOTIDE SEQUENCE</scope>
</reference>
<protein>
    <submittedName>
        <fullName evidence="1">Uncharacterized protein</fullName>
    </submittedName>
</protein>
<sequence length="68" mass="7785">MQIDKTGQPASDEDLQEAINCVETIMLKHPTVLPLFTVQGLTIRRCLLELQEIRKQLVEYGINFKEKG</sequence>
<gene>
    <name evidence="1" type="ORF">LCGC14_1019000</name>
</gene>
<evidence type="ECO:0000313" key="1">
    <source>
        <dbReference type="EMBL" id="KKN12177.1"/>
    </source>
</evidence>
<comment type="caution">
    <text evidence="1">The sequence shown here is derived from an EMBL/GenBank/DDBJ whole genome shotgun (WGS) entry which is preliminary data.</text>
</comment>
<organism evidence="1">
    <name type="scientific">marine sediment metagenome</name>
    <dbReference type="NCBI Taxonomy" id="412755"/>
    <lineage>
        <taxon>unclassified sequences</taxon>
        <taxon>metagenomes</taxon>
        <taxon>ecological metagenomes</taxon>
    </lineage>
</organism>